<keyword evidence="5" id="KW-1185">Reference proteome</keyword>
<dbReference type="RefSeq" id="WP_129049696.1">
    <property type="nucleotide sequence ID" value="NZ_SDHX01000002.1"/>
</dbReference>
<keyword evidence="3" id="KW-0472">Membrane</keyword>
<feature type="transmembrane region" description="Helical" evidence="3">
    <location>
        <begin position="12"/>
        <end position="32"/>
    </location>
</feature>
<gene>
    <name evidence="4" type="ORF">ESB00_18745</name>
</gene>
<protein>
    <submittedName>
        <fullName evidence="4">Uncharacterized protein</fullName>
    </submittedName>
</protein>
<evidence type="ECO:0000256" key="3">
    <source>
        <dbReference type="SAM" id="Phobius"/>
    </source>
</evidence>
<reference evidence="4 5" key="1">
    <citation type="submission" date="2019-01" db="EMBL/GenBank/DDBJ databases">
        <title>Lacunisphaera sp. strain TWA-58.</title>
        <authorList>
            <person name="Chen W.-M."/>
        </authorList>
    </citation>
    <scope>NUCLEOTIDE SEQUENCE [LARGE SCALE GENOMIC DNA]</scope>
    <source>
        <strain evidence="4 5">TWA-58</strain>
    </source>
</reference>
<sequence length="441" mass="46288">MNLDPAPRQPKLVYLAIDAGLLITAFIIVFFAKDPYAPLPFVSAVLCVVLAAIIGLVPFLTDYAADSAEYVQAERGRVTDQVQRLHAAAESLNRAAAQIKAVEEAVHKTAHAAENLPYRMQEKLAEFNEALAEKETEDRDALERELDELRAANSANLKGVADKIAKVATELAALEKDARTHVTSAQSATALAADRLQTAAQDAATKVHAQLSDALAKLDARIADLRQAAAAAPVAHPVAPPASESAIIEPPAPAVELPKSEPAPVETPIAAPAPVIESVTLTETAAAPSEEPKPKKPRAPRKSKPEEMLASMSAEPAPVEPVTAAPSEAAPAPLASEEPASVVEEAPAKAESSASSDGATRLLVTAYIGIGNKLFIRGEGPGLSWDKGVPMQFVSIGKWGWASHEATGPVKCKLYKNDETAALSGEVSIEPGKHVEVSALF</sequence>
<feature type="coiled-coil region" evidence="1">
    <location>
        <begin position="85"/>
        <end position="177"/>
    </location>
</feature>
<dbReference type="EMBL" id="SDHX01000002">
    <property type="protein sequence ID" value="RXK53725.1"/>
    <property type="molecule type" value="Genomic_DNA"/>
</dbReference>
<dbReference type="Proteomes" id="UP000290218">
    <property type="component" value="Unassembled WGS sequence"/>
</dbReference>
<feature type="transmembrane region" description="Helical" evidence="3">
    <location>
        <begin position="39"/>
        <end position="60"/>
    </location>
</feature>
<evidence type="ECO:0000313" key="5">
    <source>
        <dbReference type="Proteomes" id="UP000290218"/>
    </source>
</evidence>
<comment type="caution">
    <text evidence="4">The sequence shown here is derived from an EMBL/GenBank/DDBJ whole genome shotgun (WGS) entry which is preliminary data.</text>
</comment>
<dbReference type="AlphaFoldDB" id="A0A4Q1C5U1"/>
<feature type="compositionally biased region" description="Low complexity" evidence="2">
    <location>
        <begin position="313"/>
        <end position="356"/>
    </location>
</feature>
<evidence type="ECO:0000256" key="1">
    <source>
        <dbReference type="SAM" id="Coils"/>
    </source>
</evidence>
<evidence type="ECO:0000313" key="4">
    <source>
        <dbReference type="EMBL" id="RXK53725.1"/>
    </source>
</evidence>
<feature type="region of interest" description="Disordered" evidence="2">
    <location>
        <begin position="254"/>
        <end position="356"/>
    </location>
</feature>
<keyword evidence="3" id="KW-1133">Transmembrane helix</keyword>
<keyword evidence="3" id="KW-0812">Transmembrane</keyword>
<keyword evidence="1" id="KW-0175">Coiled coil</keyword>
<proteinExistence type="predicted"/>
<evidence type="ECO:0000256" key="2">
    <source>
        <dbReference type="SAM" id="MobiDB-lite"/>
    </source>
</evidence>
<accession>A0A4Q1C5U1</accession>
<name>A0A4Q1C5U1_9BACT</name>
<organism evidence="4 5">
    <name type="scientific">Oleiharenicola lentus</name>
    <dbReference type="NCBI Taxonomy" id="2508720"/>
    <lineage>
        <taxon>Bacteria</taxon>
        <taxon>Pseudomonadati</taxon>
        <taxon>Verrucomicrobiota</taxon>
        <taxon>Opitutia</taxon>
        <taxon>Opitutales</taxon>
        <taxon>Opitutaceae</taxon>
        <taxon>Oleiharenicola</taxon>
    </lineage>
</organism>
<dbReference type="OrthoDB" id="195553at2"/>